<keyword evidence="2" id="KW-1185">Reference proteome</keyword>
<evidence type="ECO:0000313" key="2">
    <source>
        <dbReference type="Proteomes" id="UP000053841"/>
    </source>
</evidence>
<accession>W6YKQ4</accession>
<gene>
    <name evidence="1" type="ORF">COCCADRAFT_88741</name>
</gene>
<organism evidence="1 2">
    <name type="scientific">Cochliobolus carbonum (strain 26-R-13)</name>
    <name type="common">Maize leaf spot fungus</name>
    <name type="synonym">Bipolaris zeicola</name>
    <dbReference type="NCBI Taxonomy" id="930089"/>
    <lineage>
        <taxon>Eukaryota</taxon>
        <taxon>Fungi</taxon>
        <taxon>Dikarya</taxon>
        <taxon>Ascomycota</taxon>
        <taxon>Pezizomycotina</taxon>
        <taxon>Dothideomycetes</taxon>
        <taxon>Pleosporomycetidae</taxon>
        <taxon>Pleosporales</taxon>
        <taxon>Pleosporineae</taxon>
        <taxon>Pleosporaceae</taxon>
        <taxon>Bipolaris</taxon>
    </lineage>
</organism>
<evidence type="ECO:0000313" key="1">
    <source>
        <dbReference type="EMBL" id="EUC36209.1"/>
    </source>
</evidence>
<name>W6YKQ4_COCC2</name>
<proteinExistence type="predicted"/>
<reference evidence="1 2" key="1">
    <citation type="journal article" date="2013" name="PLoS Genet.">
        <title>Comparative genome structure, secondary metabolite, and effector coding capacity across Cochliobolus pathogens.</title>
        <authorList>
            <person name="Condon B.J."/>
            <person name="Leng Y."/>
            <person name="Wu D."/>
            <person name="Bushley K.E."/>
            <person name="Ohm R.A."/>
            <person name="Otillar R."/>
            <person name="Martin J."/>
            <person name="Schackwitz W."/>
            <person name="Grimwood J."/>
            <person name="MohdZainudin N."/>
            <person name="Xue C."/>
            <person name="Wang R."/>
            <person name="Manning V.A."/>
            <person name="Dhillon B."/>
            <person name="Tu Z.J."/>
            <person name="Steffenson B.J."/>
            <person name="Salamov A."/>
            <person name="Sun H."/>
            <person name="Lowry S."/>
            <person name="LaButti K."/>
            <person name="Han J."/>
            <person name="Copeland A."/>
            <person name="Lindquist E."/>
            <person name="Barry K."/>
            <person name="Schmutz J."/>
            <person name="Baker S.E."/>
            <person name="Ciuffetti L.M."/>
            <person name="Grigoriev I.V."/>
            <person name="Zhong S."/>
            <person name="Turgeon B.G."/>
        </authorList>
    </citation>
    <scope>NUCLEOTIDE SEQUENCE [LARGE SCALE GENOMIC DNA]</scope>
    <source>
        <strain evidence="1 2">26-R-13</strain>
    </source>
</reference>
<dbReference type="RefSeq" id="XP_007709496.1">
    <property type="nucleotide sequence ID" value="XM_007711306.1"/>
</dbReference>
<dbReference type="GeneID" id="19152636"/>
<dbReference type="EMBL" id="KI964564">
    <property type="protein sequence ID" value="EUC36209.1"/>
    <property type="molecule type" value="Genomic_DNA"/>
</dbReference>
<protein>
    <submittedName>
        <fullName evidence="1">Uncharacterized protein</fullName>
    </submittedName>
</protein>
<dbReference type="KEGG" id="bze:COCCADRAFT_88741"/>
<sequence length="186" mass="18921">MELVCPLTTSAVAPEASEMVVPDVTIEPPALSKIDPIRYAVAVPGNGLNVTSPIVRGGALTCEGTASISVDVTSFITTKEADDASDNVVPETVIAGPPGIRVLSATTNTGSEGFWRALNTSLPMVMAGGDEAAPVWAFMVEDPPLTTNTLPEGSKESVVPERVTAAPPGSNVCSDTTNVGAVSGLT</sequence>
<dbReference type="AlphaFoldDB" id="W6YKQ4"/>
<dbReference type="OrthoDB" id="3676399at2759"/>
<dbReference type="HOGENOM" id="CLU_1454143_0_0_1"/>
<dbReference type="Proteomes" id="UP000053841">
    <property type="component" value="Unassembled WGS sequence"/>
</dbReference>